<dbReference type="PANTHER" id="PTHR28003:SF1">
    <property type="entry name" value="NUCLEOPORIN POM34"/>
    <property type="match status" value="1"/>
</dbReference>
<gene>
    <name evidence="2" type="ORF">N7493_008419</name>
</gene>
<dbReference type="GO" id="GO:0030474">
    <property type="term" value="P:spindle pole body duplication"/>
    <property type="evidence" value="ECO:0007669"/>
    <property type="project" value="TreeGrafter"/>
</dbReference>
<reference evidence="2" key="1">
    <citation type="journal article" date="2023" name="IMA Fungus">
        <title>Comparative genomic study of the Penicillium genus elucidates a diverse pangenome and 15 lateral gene transfer events.</title>
        <authorList>
            <person name="Petersen C."/>
            <person name="Sorensen T."/>
            <person name="Nielsen M.R."/>
            <person name="Sondergaard T.E."/>
            <person name="Sorensen J.L."/>
            <person name="Fitzpatrick D.A."/>
            <person name="Frisvad J.C."/>
            <person name="Nielsen K.L."/>
        </authorList>
    </citation>
    <scope>NUCLEOTIDE SEQUENCE</scope>
    <source>
        <strain evidence="2">IBT 17514</strain>
    </source>
</reference>
<dbReference type="GO" id="GO:0006606">
    <property type="term" value="P:protein import into nucleus"/>
    <property type="evidence" value="ECO:0007669"/>
    <property type="project" value="TreeGrafter"/>
</dbReference>
<feature type="region of interest" description="Disordered" evidence="1">
    <location>
        <begin position="1"/>
        <end position="27"/>
    </location>
</feature>
<feature type="region of interest" description="Disordered" evidence="1">
    <location>
        <begin position="145"/>
        <end position="266"/>
    </location>
</feature>
<evidence type="ECO:0000313" key="2">
    <source>
        <dbReference type="EMBL" id="KAJ5716508.1"/>
    </source>
</evidence>
<sequence>MATSLPSTPKPAQAAAPFSVESGTPGKWRHPHLNEIVRRQNAATFSDKNLRKVIWNGGALILTWVFGNGLKARSVCETTNSATHELTLSLSSSRPIFDNNSTYSEFTLLLVQLFFAANVLIALYPLFRPKDDLSDIPLTPTQRALLGLDPTATPPGTPGTTYVTPPRYRVSTSRKGSPASQSGSPLSATPTFSERRGSSSTPFSPITSPLFHKAVANGGRETGRRQSFGSSSTFGRSTGSFGESTMSTMSSIGPSTPSPLSGKRTSLGLSNKWLYERSRRLSASNGSL</sequence>
<comment type="caution">
    <text evidence="2">The sequence shown here is derived from an EMBL/GenBank/DDBJ whole genome shotgun (WGS) entry which is preliminary data.</text>
</comment>
<evidence type="ECO:0008006" key="4">
    <source>
        <dbReference type="Google" id="ProtNLM"/>
    </source>
</evidence>
<dbReference type="GO" id="GO:0005640">
    <property type="term" value="C:nuclear outer membrane"/>
    <property type="evidence" value="ECO:0007669"/>
    <property type="project" value="TreeGrafter"/>
</dbReference>
<protein>
    <recommendedName>
        <fullName evidence="4">Nuclear pore complex component</fullName>
    </recommendedName>
</protein>
<reference evidence="2" key="2">
    <citation type="submission" date="2023-01" db="EMBL/GenBank/DDBJ databases">
        <authorList>
            <person name="Petersen C."/>
        </authorList>
    </citation>
    <scope>NUCLEOTIDE SEQUENCE</scope>
    <source>
        <strain evidence="2">IBT 17514</strain>
    </source>
</reference>
<dbReference type="AlphaFoldDB" id="A0AAD6HHH9"/>
<feature type="compositionally biased region" description="Low complexity" evidence="1">
    <location>
        <begin position="198"/>
        <end position="209"/>
    </location>
</feature>
<evidence type="ECO:0000313" key="3">
    <source>
        <dbReference type="Proteomes" id="UP001215712"/>
    </source>
</evidence>
<dbReference type="PANTHER" id="PTHR28003">
    <property type="entry name" value="NUCLEOPORIN POM34"/>
    <property type="match status" value="1"/>
</dbReference>
<dbReference type="GO" id="GO:0070762">
    <property type="term" value="C:nuclear pore transmembrane ring"/>
    <property type="evidence" value="ECO:0007669"/>
    <property type="project" value="TreeGrafter"/>
</dbReference>
<feature type="compositionally biased region" description="Polar residues" evidence="1">
    <location>
        <begin position="243"/>
        <end position="266"/>
    </location>
</feature>
<feature type="compositionally biased region" description="Polar residues" evidence="1">
    <location>
        <begin position="170"/>
        <end position="192"/>
    </location>
</feature>
<name>A0AAD6HHH9_9EURO</name>
<dbReference type="Proteomes" id="UP001215712">
    <property type="component" value="Unassembled WGS sequence"/>
</dbReference>
<evidence type="ECO:0000256" key="1">
    <source>
        <dbReference type="SAM" id="MobiDB-lite"/>
    </source>
</evidence>
<dbReference type="Pfam" id="PF08058">
    <property type="entry name" value="NPCC"/>
    <property type="match status" value="1"/>
</dbReference>
<proteinExistence type="predicted"/>
<accession>A0AAD6HHH9</accession>
<dbReference type="EMBL" id="JAQJAN010000012">
    <property type="protein sequence ID" value="KAJ5716508.1"/>
    <property type="molecule type" value="Genomic_DNA"/>
</dbReference>
<keyword evidence="3" id="KW-1185">Reference proteome</keyword>
<feature type="compositionally biased region" description="Low complexity" evidence="1">
    <location>
        <begin position="225"/>
        <end position="242"/>
    </location>
</feature>
<organism evidence="2 3">
    <name type="scientific">Penicillium malachiteum</name>
    <dbReference type="NCBI Taxonomy" id="1324776"/>
    <lineage>
        <taxon>Eukaryota</taxon>
        <taxon>Fungi</taxon>
        <taxon>Dikarya</taxon>
        <taxon>Ascomycota</taxon>
        <taxon>Pezizomycotina</taxon>
        <taxon>Eurotiomycetes</taxon>
        <taxon>Eurotiomycetidae</taxon>
        <taxon>Eurotiales</taxon>
        <taxon>Aspergillaceae</taxon>
        <taxon>Penicillium</taxon>
    </lineage>
</organism>
<dbReference type="InterPro" id="IPR012578">
    <property type="entry name" value="Nucl_pore_cmplx"/>
</dbReference>